<keyword evidence="1" id="KW-0554">One-carbon metabolism</keyword>
<dbReference type="EMBL" id="AQPN01000044">
    <property type="protein sequence ID" value="EOR95635.1"/>
    <property type="molecule type" value="Genomic_DNA"/>
</dbReference>
<dbReference type="PIRSF" id="PIRSF036480">
    <property type="entry name" value="FormyFH4_hydr"/>
    <property type="match status" value="1"/>
</dbReference>
<feature type="domain" description="Formyl transferase N-terminal" evidence="4">
    <location>
        <begin position="50"/>
        <end position="226"/>
    </location>
</feature>
<protein>
    <recommendedName>
        <fullName evidence="3">Formyltetrahydrofolate deformylase</fullName>
        <ecNumber evidence="3">3.5.1.10</ecNumber>
    </recommendedName>
</protein>
<dbReference type="STRING" id="1150600.ADIARSV_1150"/>
<dbReference type="PATRIC" id="fig|1150600.3.peg.1130"/>
<dbReference type="InterPro" id="IPR004810">
    <property type="entry name" value="PurU"/>
</dbReference>
<dbReference type="EC" id="3.5.1.10" evidence="3"/>
<dbReference type="Pfam" id="PF00551">
    <property type="entry name" value="Formyl_trans_N"/>
    <property type="match status" value="1"/>
</dbReference>
<comment type="caution">
    <text evidence="5">The sequence shown here is derived from an EMBL/GenBank/DDBJ whole genome shotgun (WGS) entry which is preliminary data.</text>
</comment>
<dbReference type="InterPro" id="IPR002376">
    <property type="entry name" value="Formyl_transf_N"/>
</dbReference>
<dbReference type="NCBIfam" id="NF004684">
    <property type="entry name" value="PRK06027.1"/>
    <property type="match status" value="1"/>
</dbReference>
<dbReference type="PANTHER" id="PTHR42706:SF1">
    <property type="entry name" value="FORMYLTETRAHYDROFOLATE DEFORMYLASE 2, MITOCHONDRIAL"/>
    <property type="match status" value="1"/>
</dbReference>
<dbReference type="PANTHER" id="PTHR42706">
    <property type="entry name" value="FORMYLTETRAHYDROFOLATE DEFORMYLASE"/>
    <property type="match status" value="1"/>
</dbReference>
<evidence type="ECO:0000256" key="3">
    <source>
        <dbReference type="NCBIfam" id="TIGR00655"/>
    </source>
</evidence>
<dbReference type="eggNOG" id="COG0788">
    <property type="taxonomic scope" value="Bacteria"/>
</dbReference>
<dbReference type="AlphaFoldDB" id="R9GVU9"/>
<dbReference type="Proteomes" id="UP000014174">
    <property type="component" value="Unassembled WGS sequence"/>
</dbReference>
<dbReference type="InterPro" id="IPR036477">
    <property type="entry name" value="Formyl_transf_N_sf"/>
</dbReference>
<name>R9GVU9_9SPHI</name>
<keyword evidence="2 5" id="KW-0378">Hydrolase</keyword>
<dbReference type="Gene3D" id="3.40.50.170">
    <property type="entry name" value="Formyl transferase, N-terminal domain"/>
    <property type="match status" value="1"/>
</dbReference>
<evidence type="ECO:0000256" key="2">
    <source>
        <dbReference type="ARBA" id="ARBA00022801"/>
    </source>
</evidence>
<evidence type="ECO:0000313" key="5">
    <source>
        <dbReference type="EMBL" id="EOR95635.1"/>
    </source>
</evidence>
<keyword evidence="6" id="KW-1185">Reference proteome</keyword>
<evidence type="ECO:0000256" key="1">
    <source>
        <dbReference type="ARBA" id="ARBA00022563"/>
    </source>
</evidence>
<dbReference type="GO" id="GO:0006730">
    <property type="term" value="P:one-carbon metabolic process"/>
    <property type="evidence" value="ECO:0007669"/>
    <property type="project" value="UniProtKB-KW"/>
</dbReference>
<gene>
    <name evidence="5" type="ORF">ADIARSV_1150</name>
</gene>
<dbReference type="GO" id="GO:0006189">
    <property type="term" value="P:'de novo' IMP biosynthetic process"/>
    <property type="evidence" value="ECO:0007669"/>
    <property type="project" value="InterPro"/>
</dbReference>
<dbReference type="GO" id="GO:0008864">
    <property type="term" value="F:formyltetrahydrofolate deformylase activity"/>
    <property type="evidence" value="ECO:0007669"/>
    <property type="project" value="UniProtKB-UniRule"/>
</dbReference>
<reference evidence="5 6" key="1">
    <citation type="journal article" date="2013" name="Genome Announc.">
        <title>Draft Genome Sequence of Arcticibacter svalbardensis Strain MN12-7T, a Member of the Family Sphingobacteriaceae Isolated from an Arctic Soil Sample.</title>
        <authorList>
            <person name="Shivaji S."/>
            <person name="Ara S."/>
            <person name="Prasad S."/>
            <person name="Manasa B.P."/>
            <person name="Begum Z."/>
            <person name="Singh A."/>
            <person name="Kumar Pinnaka A."/>
        </authorList>
    </citation>
    <scope>NUCLEOTIDE SEQUENCE [LARGE SCALE GENOMIC DNA]</scope>
    <source>
        <strain evidence="5 6">MN12-7</strain>
    </source>
</reference>
<organism evidence="5 6">
    <name type="scientific">Arcticibacter svalbardensis MN12-7</name>
    <dbReference type="NCBI Taxonomy" id="1150600"/>
    <lineage>
        <taxon>Bacteria</taxon>
        <taxon>Pseudomonadati</taxon>
        <taxon>Bacteroidota</taxon>
        <taxon>Sphingobacteriia</taxon>
        <taxon>Sphingobacteriales</taxon>
        <taxon>Sphingobacteriaceae</taxon>
        <taxon>Arcticibacter</taxon>
    </lineage>
</organism>
<dbReference type="SUPFAM" id="SSF53328">
    <property type="entry name" value="Formyltransferase"/>
    <property type="match status" value="1"/>
</dbReference>
<dbReference type="PRINTS" id="PR01575">
    <property type="entry name" value="FFH4HYDRLASE"/>
</dbReference>
<accession>R9GVU9</accession>
<evidence type="ECO:0000259" key="4">
    <source>
        <dbReference type="Pfam" id="PF00551"/>
    </source>
</evidence>
<evidence type="ECO:0000313" key="6">
    <source>
        <dbReference type="Proteomes" id="UP000014174"/>
    </source>
</evidence>
<proteinExistence type="predicted"/>
<dbReference type="NCBIfam" id="TIGR00655">
    <property type="entry name" value="PurU"/>
    <property type="match status" value="1"/>
</dbReference>
<sequence>MREFVDEIANQFFARIECDGSSFDEKNLVLELRSVLPAYSEVIINPKVEKRIVIMVTKEYHCLGDALIRNYFNTLNANVCCVIGNYDTLRELTKKYEVPFYHVSHENKTKLVFEEELKTIINEYEPDYIVLAKFMRILSPEFVSHYEGKLINIHHSFLPAFIGASPYRKAFERGVKLIGATAHYVTNDLDEGPIIVQQTIPVNHTFTVSDMVISGKEIEKSVLNKAMQLVFQDRVFRSGNKTIIFE</sequence>